<reference evidence="2" key="1">
    <citation type="submission" date="2022-11" db="UniProtKB">
        <authorList>
            <consortium name="WormBaseParasite"/>
        </authorList>
    </citation>
    <scope>IDENTIFICATION</scope>
</reference>
<organism evidence="1 2">
    <name type="scientific">Meloidogyne floridensis</name>
    <dbReference type="NCBI Taxonomy" id="298350"/>
    <lineage>
        <taxon>Eukaryota</taxon>
        <taxon>Metazoa</taxon>
        <taxon>Ecdysozoa</taxon>
        <taxon>Nematoda</taxon>
        <taxon>Chromadorea</taxon>
        <taxon>Rhabditida</taxon>
        <taxon>Tylenchina</taxon>
        <taxon>Tylenchomorpha</taxon>
        <taxon>Tylenchoidea</taxon>
        <taxon>Meloidogynidae</taxon>
        <taxon>Meloidogyninae</taxon>
        <taxon>Meloidogyne</taxon>
    </lineage>
</organism>
<sequence length="345" mass="39891">MELLAHILSEKYEMDVIVYTRSVGGHSVNPKNVNLIINVPVPESKLNQNIIENEGIDLAFTKFRYTYKFRIGIYEEIISNKKVEIGEEMVEVFDWLSKQKYSFGIAEFNNMEGPFAVFEALGIENTFDVSASIFYPEHLQFLGIDVKLHSVPEFKFAIPGDWLNNDGLLNKQSKRYKENSLVNEVTNRNLALIHSRTDLFAFDSFYNERNVKDLRVPSSVDLLFKKVKFHFVNQPFHAKFKEFPISENIVYIGGILVEQNKILIEEKVKANDNDPNCVALLTFGTVNPIGDFDLKSTAKMFEEFEKHSHCLFKVRLNKFVPENYNKNIIEVTDEILPQKEILCKL</sequence>
<dbReference type="WBParaSite" id="scf7180000417530.g1369">
    <property type="protein sequence ID" value="scf7180000417530.g1369"/>
    <property type="gene ID" value="scf7180000417530.g1369"/>
</dbReference>
<proteinExistence type="predicted"/>
<evidence type="ECO:0000313" key="1">
    <source>
        <dbReference type="Proteomes" id="UP000887560"/>
    </source>
</evidence>
<protein>
    <submittedName>
        <fullName evidence="2">Glucuronosyltransferase</fullName>
    </submittedName>
</protein>
<name>A0A915NDU5_9BILA</name>
<keyword evidence="1" id="KW-1185">Reference proteome</keyword>
<dbReference type="AlphaFoldDB" id="A0A915NDU5"/>
<dbReference type="SUPFAM" id="SSF53756">
    <property type="entry name" value="UDP-Glycosyltransferase/glycogen phosphorylase"/>
    <property type="match status" value="1"/>
</dbReference>
<evidence type="ECO:0000313" key="2">
    <source>
        <dbReference type="WBParaSite" id="scf7180000417530.g1369"/>
    </source>
</evidence>
<accession>A0A915NDU5</accession>
<dbReference type="Proteomes" id="UP000887560">
    <property type="component" value="Unplaced"/>
</dbReference>